<dbReference type="SUPFAM" id="SSF46565">
    <property type="entry name" value="Chaperone J-domain"/>
    <property type="match status" value="1"/>
</dbReference>
<dbReference type="CDD" id="cd06257">
    <property type="entry name" value="DnaJ"/>
    <property type="match status" value="1"/>
</dbReference>
<feature type="compositionally biased region" description="Basic and acidic residues" evidence="1">
    <location>
        <begin position="299"/>
        <end position="325"/>
    </location>
</feature>
<dbReference type="Pfam" id="PF00226">
    <property type="entry name" value="DnaJ"/>
    <property type="match status" value="1"/>
</dbReference>
<feature type="compositionally biased region" description="Pro residues" evidence="1">
    <location>
        <begin position="75"/>
        <end position="96"/>
    </location>
</feature>
<dbReference type="AlphaFoldDB" id="A0A316U6T6"/>
<evidence type="ECO:0000256" key="1">
    <source>
        <dbReference type="SAM" id="MobiDB-lite"/>
    </source>
</evidence>
<dbReference type="SUPFAM" id="SSF101447">
    <property type="entry name" value="Formin homology 2 domain (FH2 domain)"/>
    <property type="match status" value="1"/>
</dbReference>
<protein>
    <submittedName>
        <fullName evidence="3">DnaJ-domain-containing protein</fullName>
    </submittedName>
</protein>
<gene>
    <name evidence="3" type="ORF">BCV69DRAFT_282448</name>
</gene>
<evidence type="ECO:0000259" key="2">
    <source>
        <dbReference type="PROSITE" id="PS50076"/>
    </source>
</evidence>
<feature type="domain" description="J" evidence="2">
    <location>
        <begin position="176"/>
        <end position="240"/>
    </location>
</feature>
<dbReference type="STRING" id="1684307.A0A316U6T6"/>
<dbReference type="Gene3D" id="1.10.287.110">
    <property type="entry name" value="DnaJ domain"/>
    <property type="match status" value="1"/>
</dbReference>
<dbReference type="InterPro" id="IPR001623">
    <property type="entry name" value="DnaJ_domain"/>
</dbReference>
<feature type="region of interest" description="Disordered" evidence="1">
    <location>
        <begin position="1"/>
        <end position="145"/>
    </location>
</feature>
<feature type="region of interest" description="Disordered" evidence="1">
    <location>
        <begin position="298"/>
        <end position="325"/>
    </location>
</feature>
<proteinExistence type="predicted"/>
<dbReference type="EMBL" id="KZ819326">
    <property type="protein sequence ID" value="PWN20940.1"/>
    <property type="molecule type" value="Genomic_DNA"/>
</dbReference>
<dbReference type="PANTHER" id="PTHR46620">
    <property type="entry name" value="J DOMAIN-CONTAINING PROTEIN SPF31"/>
    <property type="match status" value="1"/>
</dbReference>
<accession>A0A316U6T6</accession>
<feature type="compositionally biased region" description="Polar residues" evidence="1">
    <location>
        <begin position="111"/>
        <end position="132"/>
    </location>
</feature>
<keyword evidence="4" id="KW-1185">Reference proteome</keyword>
<evidence type="ECO:0000313" key="3">
    <source>
        <dbReference type="EMBL" id="PWN20940.1"/>
    </source>
</evidence>
<dbReference type="RefSeq" id="XP_025348100.1">
    <property type="nucleotide sequence ID" value="XM_025492365.1"/>
</dbReference>
<dbReference type="InterPro" id="IPR036869">
    <property type="entry name" value="J_dom_sf"/>
</dbReference>
<dbReference type="GeneID" id="37014099"/>
<dbReference type="PANTHER" id="PTHR46620:SF1">
    <property type="entry name" value="J DOMAIN-CONTAINING PROTEIN SPF31"/>
    <property type="match status" value="1"/>
</dbReference>
<sequence>MSAPSPPDGAPPPPPLSEPPPPPPQEDGDVMPPPPPPAPYHRVNEPPPPPPTGSMQPPPPPPPPTPKDSDLTSHIPPPPPPTPQGSVPPPPPPPTPQVASTQSEVIGNGGSSSLSNAEAGPSRQTATPTPDTSLGPLPASAVPSDAKELERLMSRESLSFFQEIETERVLTAFRLNPYDVLEVPLEADDKMINKIYRKKSLLIHPDKVKHERAVEAFDLLKKASSHLLDEDKRKALDETVLSAKFLVLREELGLPTSLASDSPQLASLNPTFEERVRKATKALMIDDELRKRKSLRMQHAMEGEEERKREAALEERKRKADEKVKWEDTRDERVAGWRAFAKGGSGKKRKKAGGEVLG</sequence>
<dbReference type="OrthoDB" id="342454at2759"/>
<organism evidence="3 4">
    <name type="scientific">Pseudomicrostroma glucosiphilum</name>
    <dbReference type="NCBI Taxonomy" id="1684307"/>
    <lineage>
        <taxon>Eukaryota</taxon>
        <taxon>Fungi</taxon>
        <taxon>Dikarya</taxon>
        <taxon>Basidiomycota</taxon>
        <taxon>Ustilaginomycotina</taxon>
        <taxon>Exobasidiomycetes</taxon>
        <taxon>Microstromatales</taxon>
        <taxon>Microstromatales incertae sedis</taxon>
        <taxon>Pseudomicrostroma</taxon>
    </lineage>
</organism>
<name>A0A316U6T6_9BASI</name>
<dbReference type="SMART" id="SM00271">
    <property type="entry name" value="DnaJ"/>
    <property type="match status" value="1"/>
</dbReference>
<evidence type="ECO:0000313" key="4">
    <source>
        <dbReference type="Proteomes" id="UP000245942"/>
    </source>
</evidence>
<dbReference type="Proteomes" id="UP000245942">
    <property type="component" value="Unassembled WGS sequence"/>
</dbReference>
<reference evidence="3 4" key="1">
    <citation type="journal article" date="2018" name="Mol. Biol. Evol.">
        <title>Broad Genomic Sampling Reveals a Smut Pathogenic Ancestry of the Fungal Clade Ustilaginomycotina.</title>
        <authorList>
            <person name="Kijpornyongpan T."/>
            <person name="Mondo S.J."/>
            <person name="Barry K."/>
            <person name="Sandor L."/>
            <person name="Lee J."/>
            <person name="Lipzen A."/>
            <person name="Pangilinan J."/>
            <person name="LaButti K."/>
            <person name="Hainaut M."/>
            <person name="Henrissat B."/>
            <person name="Grigoriev I.V."/>
            <person name="Spatafora J.W."/>
            <person name="Aime M.C."/>
        </authorList>
    </citation>
    <scope>NUCLEOTIDE SEQUENCE [LARGE SCALE GENOMIC DNA]</scope>
    <source>
        <strain evidence="3 4">MCA 4718</strain>
    </source>
</reference>
<feature type="compositionally biased region" description="Pro residues" evidence="1">
    <location>
        <begin position="1"/>
        <end position="66"/>
    </location>
</feature>
<dbReference type="PRINTS" id="PR00625">
    <property type="entry name" value="JDOMAIN"/>
</dbReference>
<dbReference type="PROSITE" id="PS50076">
    <property type="entry name" value="DNAJ_2"/>
    <property type="match status" value="1"/>
</dbReference>